<dbReference type="InterPro" id="IPR036890">
    <property type="entry name" value="HATPase_C_sf"/>
</dbReference>
<dbReference type="RefSeq" id="WP_055095402.1">
    <property type="nucleotide sequence ID" value="NZ_JRLF01000011.1"/>
</dbReference>
<dbReference type="CDD" id="cd00075">
    <property type="entry name" value="HATPase"/>
    <property type="match status" value="1"/>
</dbReference>
<proteinExistence type="predicted"/>
<dbReference type="OrthoDB" id="9806995at2"/>
<comment type="catalytic activity">
    <reaction evidence="1">
        <text>ATP + protein L-histidine = ADP + protein N-phospho-L-histidine.</text>
        <dbReference type="EC" id="2.7.13.3"/>
    </reaction>
</comment>
<dbReference type="InterPro" id="IPR003594">
    <property type="entry name" value="HATPase_dom"/>
</dbReference>
<dbReference type="InterPro" id="IPR036097">
    <property type="entry name" value="HisK_dim/P_sf"/>
</dbReference>
<evidence type="ECO:0000313" key="10">
    <source>
        <dbReference type="EMBL" id="KQB40112.1"/>
    </source>
</evidence>
<evidence type="ECO:0000256" key="4">
    <source>
        <dbReference type="ARBA" id="ARBA00022679"/>
    </source>
</evidence>
<dbReference type="Gene3D" id="1.10.287.130">
    <property type="match status" value="1"/>
</dbReference>
<organism evidence="10 11">
    <name type="scientific">Flavobacterium aquidurense</name>
    <dbReference type="NCBI Taxonomy" id="362413"/>
    <lineage>
        <taxon>Bacteria</taxon>
        <taxon>Pseudomonadati</taxon>
        <taxon>Bacteroidota</taxon>
        <taxon>Flavobacteriia</taxon>
        <taxon>Flavobacteriales</taxon>
        <taxon>Flavobacteriaceae</taxon>
        <taxon>Flavobacterium</taxon>
    </lineage>
</organism>
<dbReference type="InterPro" id="IPR004358">
    <property type="entry name" value="Sig_transdc_His_kin-like_C"/>
</dbReference>
<dbReference type="InterPro" id="IPR005467">
    <property type="entry name" value="His_kinase_dom"/>
</dbReference>
<evidence type="ECO:0000256" key="7">
    <source>
        <dbReference type="ARBA" id="ARBA00022840"/>
    </source>
</evidence>
<dbReference type="PANTHER" id="PTHR43065">
    <property type="entry name" value="SENSOR HISTIDINE KINASE"/>
    <property type="match status" value="1"/>
</dbReference>
<dbReference type="SMART" id="SM00388">
    <property type="entry name" value="HisKA"/>
    <property type="match status" value="1"/>
</dbReference>
<evidence type="ECO:0000256" key="6">
    <source>
        <dbReference type="ARBA" id="ARBA00022777"/>
    </source>
</evidence>
<comment type="caution">
    <text evidence="10">The sequence shown here is derived from an EMBL/GenBank/DDBJ whole genome shotgun (WGS) entry which is preliminary data.</text>
</comment>
<accession>A0A0Q0WV77</accession>
<dbReference type="Gene3D" id="3.30.565.10">
    <property type="entry name" value="Histidine kinase-like ATPase, C-terminal domain"/>
    <property type="match status" value="1"/>
</dbReference>
<dbReference type="SUPFAM" id="SSF55874">
    <property type="entry name" value="ATPase domain of HSP90 chaperone/DNA topoisomerase II/histidine kinase"/>
    <property type="match status" value="1"/>
</dbReference>
<protein>
    <recommendedName>
        <fullName evidence="2">histidine kinase</fullName>
        <ecNumber evidence="2">2.7.13.3</ecNumber>
    </recommendedName>
</protein>
<dbReference type="InterPro" id="IPR003661">
    <property type="entry name" value="HisK_dim/P_dom"/>
</dbReference>
<dbReference type="SMART" id="SM00387">
    <property type="entry name" value="HATPase_c"/>
    <property type="match status" value="1"/>
</dbReference>
<sequence length="363" mass="41192">MNLVPTEIKLKERVKELTCLYEISKTISRSNGIEKEVLEKIIISTKKAWRYNKKASVEIQVPDYSLWILKPDQQTVFQISNIIVSKTIVGFIKVHYPESDYNSHDFLQEEQTLLDTIAYEIGNYIEKFKNLEKKQLLMRTVERIDRLSSLGEMTAGIAHELNTPLGNILGYAELIKSNNTNPEINDDISTVISSVIYAREIVKKLMYFSREMPQQLQLQEIKPIVTFVLSFLKQNLQAKKIKSELIFKNDSIVARVDSVQLTQVFFNIIINAIHASPDESTIKITIENDAKNLSVTIADQGTGIPDAIKQKVFEPFFTTKPNKDSCGLGLSVVHGIIKNHNGEINLLNNTPNGTIFIIKIPLN</sequence>
<reference evidence="10 11" key="1">
    <citation type="submission" date="2014-09" db="EMBL/GenBank/DDBJ databases">
        <title>Genome sequence of Flavobacterium aquidurense RC62.</title>
        <authorList>
            <person name="Kim J.F."/>
            <person name="Kwak M.-J."/>
        </authorList>
    </citation>
    <scope>NUCLEOTIDE SEQUENCE [LARGE SCALE GENOMIC DNA]</scope>
    <source>
        <strain evidence="10 11">RC62</strain>
    </source>
</reference>
<gene>
    <name evidence="10" type="ORF">RC62_796</name>
</gene>
<evidence type="ECO:0000256" key="3">
    <source>
        <dbReference type="ARBA" id="ARBA00022553"/>
    </source>
</evidence>
<dbReference type="PRINTS" id="PR00344">
    <property type="entry name" value="BCTRLSENSOR"/>
</dbReference>
<evidence type="ECO:0000256" key="2">
    <source>
        <dbReference type="ARBA" id="ARBA00012438"/>
    </source>
</evidence>
<dbReference type="Proteomes" id="UP000050443">
    <property type="component" value="Unassembled WGS sequence"/>
</dbReference>
<dbReference type="EMBL" id="JRLF01000011">
    <property type="protein sequence ID" value="KQB40112.1"/>
    <property type="molecule type" value="Genomic_DNA"/>
</dbReference>
<evidence type="ECO:0000256" key="8">
    <source>
        <dbReference type="ARBA" id="ARBA00023012"/>
    </source>
</evidence>
<dbReference type="Pfam" id="PF00512">
    <property type="entry name" value="HisKA"/>
    <property type="match status" value="1"/>
</dbReference>
<dbReference type="SUPFAM" id="SSF47384">
    <property type="entry name" value="Homodimeric domain of signal transducing histidine kinase"/>
    <property type="match status" value="1"/>
</dbReference>
<keyword evidence="6 10" id="KW-0418">Kinase</keyword>
<keyword evidence="5" id="KW-0547">Nucleotide-binding</keyword>
<keyword evidence="8" id="KW-0902">Two-component regulatory system</keyword>
<dbReference type="CDD" id="cd00082">
    <property type="entry name" value="HisKA"/>
    <property type="match status" value="1"/>
</dbReference>
<evidence type="ECO:0000256" key="5">
    <source>
        <dbReference type="ARBA" id="ARBA00022741"/>
    </source>
</evidence>
<feature type="domain" description="Histidine kinase" evidence="9">
    <location>
        <begin position="156"/>
        <end position="363"/>
    </location>
</feature>
<dbReference type="GO" id="GO:0000155">
    <property type="term" value="F:phosphorelay sensor kinase activity"/>
    <property type="evidence" value="ECO:0007669"/>
    <property type="project" value="InterPro"/>
</dbReference>
<evidence type="ECO:0000256" key="1">
    <source>
        <dbReference type="ARBA" id="ARBA00000085"/>
    </source>
</evidence>
<keyword evidence="3" id="KW-0597">Phosphoprotein</keyword>
<dbReference type="GO" id="GO:0005524">
    <property type="term" value="F:ATP binding"/>
    <property type="evidence" value="ECO:0007669"/>
    <property type="project" value="UniProtKB-KW"/>
</dbReference>
<dbReference type="PROSITE" id="PS50109">
    <property type="entry name" value="HIS_KIN"/>
    <property type="match status" value="1"/>
</dbReference>
<evidence type="ECO:0000313" key="11">
    <source>
        <dbReference type="Proteomes" id="UP000050443"/>
    </source>
</evidence>
<dbReference type="AlphaFoldDB" id="A0A0Q0WV77"/>
<dbReference type="EC" id="2.7.13.3" evidence="2"/>
<dbReference type="PANTHER" id="PTHR43065:SF46">
    <property type="entry name" value="C4-DICARBOXYLATE TRANSPORT SENSOR PROTEIN DCTB"/>
    <property type="match status" value="1"/>
</dbReference>
<dbReference type="STRING" id="362413.RC62_796"/>
<dbReference type="Pfam" id="PF02518">
    <property type="entry name" value="HATPase_c"/>
    <property type="match status" value="1"/>
</dbReference>
<keyword evidence="4" id="KW-0808">Transferase</keyword>
<evidence type="ECO:0000259" key="9">
    <source>
        <dbReference type="PROSITE" id="PS50109"/>
    </source>
</evidence>
<name>A0A0Q0WV77_9FLAO</name>
<keyword evidence="7" id="KW-0067">ATP-binding</keyword>
<dbReference type="PATRIC" id="fig|362413.3.peg.777"/>